<proteinExistence type="predicted"/>
<evidence type="ECO:0000256" key="1">
    <source>
        <dbReference type="SAM" id="MobiDB-lite"/>
    </source>
</evidence>
<keyword evidence="2" id="KW-1133">Transmembrane helix</keyword>
<keyword evidence="2" id="KW-0472">Membrane</keyword>
<name>A0ABV7WKP6_9MICO</name>
<feature type="transmembrane region" description="Helical" evidence="2">
    <location>
        <begin position="38"/>
        <end position="61"/>
    </location>
</feature>
<feature type="transmembrane region" description="Helical" evidence="2">
    <location>
        <begin position="67"/>
        <end position="84"/>
    </location>
</feature>
<dbReference type="Proteomes" id="UP001595685">
    <property type="component" value="Unassembled WGS sequence"/>
</dbReference>
<sequence>MAVVEHTGQSGAGGHGGHGGQARPRTYGNWRRPASPGLLGMGALGTVILFVGLVSLIVGWFTGGFRAVVPLVLVFGAVLALLAFRDRHGATGAERLGRWLLWADGRRRGMHLYRSGALSGVPWGTHQLPGLLAASQLSEWTDSWGRPFAVLRVPSTGHCSVMFSTEPDGASLVDAEQVHLWVAQWGAWLSSLSSEAGLVGASVTVETAPDSGSRLRQEVEKQAHPDAPAVALAMLSEVVARYPEGSATIRAWVTLTFSAAPRPGARRRSAADVARDLASRLPVLSQGLLATGAGGARPVAAQELCEFVRVAYDPAMALTLDEARHDRSVPELRWGDVGPVATEATWSTYRHDSAVSVTWSMTAPPRGEVYSSVLHGLLNPHPDVDRKRVTLVFRPLDPARAARIVEIDKRAADFRATVGDRPSARAIAEQRAAAATAAEEALGAGLVDFSVLVTATVADEQRLPDAIAAVDMLSASARLQLRPMYGSQDVGFAASLPLGLMLPAHSALPASVRSAL</sequence>
<keyword evidence="4" id="KW-1185">Reference proteome</keyword>
<organism evidence="3 4">
    <name type="scientific">Aquipuribacter hungaricus</name>
    <dbReference type="NCBI Taxonomy" id="545624"/>
    <lineage>
        <taxon>Bacteria</taxon>
        <taxon>Bacillati</taxon>
        <taxon>Actinomycetota</taxon>
        <taxon>Actinomycetes</taxon>
        <taxon>Micrococcales</taxon>
        <taxon>Intrasporangiaceae</taxon>
        <taxon>Aquipuribacter</taxon>
    </lineage>
</organism>
<keyword evidence="2" id="KW-0812">Transmembrane</keyword>
<evidence type="ECO:0000313" key="4">
    <source>
        <dbReference type="Proteomes" id="UP001595685"/>
    </source>
</evidence>
<feature type="region of interest" description="Disordered" evidence="1">
    <location>
        <begin position="1"/>
        <end position="27"/>
    </location>
</feature>
<dbReference type="EMBL" id="JBHRWW010000021">
    <property type="protein sequence ID" value="MFC3690354.1"/>
    <property type="molecule type" value="Genomic_DNA"/>
</dbReference>
<reference evidence="4" key="1">
    <citation type="journal article" date="2019" name="Int. J. Syst. Evol. Microbiol.">
        <title>The Global Catalogue of Microorganisms (GCM) 10K type strain sequencing project: providing services to taxonomists for standard genome sequencing and annotation.</title>
        <authorList>
            <consortium name="The Broad Institute Genomics Platform"/>
            <consortium name="The Broad Institute Genome Sequencing Center for Infectious Disease"/>
            <person name="Wu L."/>
            <person name="Ma J."/>
        </authorList>
    </citation>
    <scope>NUCLEOTIDE SEQUENCE [LARGE SCALE GENOMIC DNA]</scope>
    <source>
        <strain evidence="4">NCAIM B.02333</strain>
    </source>
</reference>
<evidence type="ECO:0000256" key="2">
    <source>
        <dbReference type="SAM" id="Phobius"/>
    </source>
</evidence>
<dbReference type="RefSeq" id="WP_340290469.1">
    <property type="nucleotide sequence ID" value="NZ_JBBEOI010000019.1"/>
</dbReference>
<dbReference type="InterPro" id="IPR049978">
    <property type="entry name" value="SCO6880-like"/>
</dbReference>
<dbReference type="NCBIfam" id="NF042935">
    <property type="entry name" value="SCO6880_fam"/>
    <property type="match status" value="1"/>
</dbReference>
<gene>
    <name evidence="3" type="ORF">ACFOLH_18555</name>
</gene>
<comment type="caution">
    <text evidence="3">The sequence shown here is derived from an EMBL/GenBank/DDBJ whole genome shotgun (WGS) entry which is preliminary data.</text>
</comment>
<evidence type="ECO:0000313" key="3">
    <source>
        <dbReference type="EMBL" id="MFC3690354.1"/>
    </source>
</evidence>
<accession>A0ABV7WKP6</accession>
<protein>
    <submittedName>
        <fullName evidence="3">SCO6880 family protein</fullName>
    </submittedName>
</protein>
<feature type="compositionally biased region" description="Gly residues" evidence="1">
    <location>
        <begin position="10"/>
        <end position="20"/>
    </location>
</feature>